<evidence type="ECO:0000313" key="2">
    <source>
        <dbReference type="Proteomes" id="UP001237156"/>
    </source>
</evidence>
<name>A0AAW6RRA3_9BURK</name>
<accession>A0AAW6RRA3</accession>
<dbReference type="AlphaFoldDB" id="A0AAW6RRA3"/>
<comment type="caution">
    <text evidence="1">The sequence shown here is derived from an EMBL/GenBank/DDBJ whole genome shotgun (WGS) entry which is preliminary data.</text>
</comment>
<gene>
    <name evidence="1" type="ORF">QB898_11380</name>
</gene>
<reference evidence="1 2" key="1">
    <citation type="submission" date="2023-04" db="EMBL/GenBank/DDBJ databases">
        <title>Ottowia paracancer sp. nov., isolated from human stomach.</title>
        <authorList>
            <person name="Song Y."/>
        </authorList>
    </citation>
    <scope>NUCLEOTIDE SEQUENCE [LARGE SCALE GENOMIC DNA]</scope>
    <source>
        <strain evidence="1 2">10c7w1</strain>
    </source>
</reference>
<dbReference type="Proteomes" id="UP001237156">
    <property type="component" value="Unassembled WGS sequence"/>
</dbReference>
<sequence>MLKDLIREYNRLTEKIEGRREFKDLAIQEQTILFSRKWQDGHLRNYQASKDIARSLSLGQTREALGKLNGSNYPGHGDRIAKEHAYLEAWLHCIHEEKHKVKPDGDKAK</sequence>
<dbReference type="EMBL" id="JARVII010000030">
    <property type="protein sequence ID" value="MDG9700300.1"/>
    <property type="molecule type" value="Genomic_DNA"/>
</dbReference>
<evidence type="ECO:0000313" key="1">
    <source>
        <dbReference type="EMBL" id="MDG9700300.1"/>
    </source>
</evidence>
<protein>
    <submittedName>
        <fullName evidence="1">Uncharacterized protein</fullName>
    </submittedName>
</protein>
<keyword evidence="2" id="KW-1185">Reference proteome</keyword>
<proteinExistence type="predicted"/>
<organism evidence="1 2">
    <name type="scientific">Ottowia cancrivicina</name>
    <dbReference type="NCBI Taxonomy" id="3040346"/>
    <lineage>
        <taxon>Bacteria</taxon>
        <taxon>Pseudomonadati</taxon>
        <taxon>Pseudomonadota</taxon>
        <taxon>Betaproteobacteria</taxon>
        <taxon>Burkholderiales</taxon>
        <taxon>Comamonadaceae</taxon>
        <taxon>Ottowia</taxon>
    </lineage>
</organism>